<accession>A0AAN7TG93</accession>
<organism evidence="2 3">
    <name type="scientific">Meristemomyces frigidus</name>
    <dbReference type="NCBI Taxonomy" id="1508187"/>
    <lineage>
        <taxon>Eukaryota</taxon>
        <taxon>Fungi</taxon>
        <taxon>Dikarya</taxon>
        <taxon>Ascomycota</taxon>
        <taxon>Pezizomycotina</taxon>
        <taxon>Dothideomycetes</taxon>
        <taxon>Dothideomycetidae</taxon>
        <taxon>Mycosphaerellales</taxon>
        <taxon>Teratosphaeriaceae</taxon>
        <taxon>Meristemomyces</taxon>
    </lineage>
</organism>
<protein>
    <recommendedName>
        <fullName evidence="4">NAD(P)-binding protein</fullName>
    </recommendedName>
</protein>
<dbReference type="Proteomes" id="UP001310890">
    <property type="component" value="Unassembled WGS sequence"/>
</dbReference>
<sequence>MPGPTLSAGLGLIHKQLTYHAKEPTSDFSGQTVIVTGGNAGLGRETCRYLATLKVARLIIACRTVTKGEEARQWILDQTKSQSVVEVWELDMSDFQSVKAFSKRARSLDRLDAVLENAGSWPKQWEMVEGHETTVTVNVISTCLLAYLLLPRLRETAVTSNTTTRLSIVSSELHKFATLKALDNPKIFEGLKKPTSDYDGRYNDTKLLEMIFVRKLAEAMSASPSGKGGISINAMSPGWCNSNLKPGQTFGARMAERLLQRSTEEGARLLVDAISLEKAEGRHGQYVSEAQVAKAAGWLYSGNGKEAEQRVWSELNSILESIEHGCTNLGTG</sequence>
<evidence type="ECO:0008006" key="4">
    <source>
        <dbReference type="Google" id="ProtNLM"/>
    </source>
</evidence>
<evidence type="ECO:0000313" key="3">
    <source>
        <dbReference type="Proteomes" id="UP001310890"/>
    </source>
</evidence>
<reference evidence="2" key="1">
    <citation type="submission" date="2023-08" db="EMBL/GenBank/DDBJ databases">
        <title>Black Yeasts Isolated from many extreme environments.</title>
        <authorList>
            <person name="Coleine C."/>
            <person name="Stajich J.E."/>
            <person name="Selbmann L."/>
        </authorList>
    </citation>
    <scope>NUCLEOTIDE SEQUENCE</scope>
    <source>
        <strain evidence="2">CCFEE 5401</strain>
    </source>
</reference>
<dbReference type="InterPro" id="IPR002347">
    <property type="entry name" value="SDR_fam"/>
</dbReference>
<dbReference type="PANTHER" id="PTHR43157:SF31">
    <property type="entry name" value="PHOSPHATIDYLINOSITOL-GLYCAN BIOSYNTHESIS CLASS F PROTEIN"/>
    <property type="match status" value="1"/>
</dbReference>
<dbReference type="GO" id="GO:0016491">
    <property type="term" value="F:oxidoreductase activity"/>
    <property type="evidence" value="ECO:0007669"/>
    <property type="project" value="UniProtKB-KW"/>
</dbReference>
<dbReference type="Gene3D" id="3.40.50.720">
    <property type="entry name" value="NAD(P)-binding Rossmann-like Domain"/>
    <property type="match status" value="1"/>
</dbReference>
<dbReference type="PRINTS" id="PR00081">
    <property type="entry name" value="GDHRDH"/>
</dbReference>
<gene>
    <name evidence="2" type="ORF">LTR62_004693</name>
</gene>
<dbReference type="Pfam" id="PF00106">
    <property type="entry name" value="adh_short"/>
    <property type="match status" value="1"/>
</dbReference>
<evidence type="ECO:0000256" key="1">
    <source>
        <dbReference type="ARBA" id="ARBA00023002"/>
    </source>
</evidence>
<name>A0AAN7TG93_9PEZI</name>
<dbReference type="PANTHER" id="PTHR43157">
    <property type="entry name" value="PHOSPHATIDYLINOSITOL-GLYCAN BIOSYNTHESIS CLASS F PROTEIN-RELATED"/>
    <property type="match status" value="1"/>
</dbReference>
<evidence type="ECO:0000313" key="2">
    <source>
        <dbReference type="EMBL" id="KAK5111773.1"/>
    </source>
</evidence>
<keyword evidence="1" id="KW-0560">Oxidoreductase</keyword>
<dbReference type="InterPro" id="IPR036291">
    <property type="entry name" value="NAD(P)-bd_dom_sf"/>
</dbReference>
<comment type="caution">
    <text evidence="2">The sequence shown here is derived from an EMBL/GenBank/DDBJ whole genome shotgun (WGS) entry which is preliminary data.</text>
</comment>
<dbReference type="SUPFAM" id="SSF51735">
    <property type="entry name" value="NAD(P)-binding Rossmann-fold domains"/>
    <property type="match status" value="1"/>
</dbReference>
<proteinExistence type="predicted"/>
<dbReference type="EMBL" id="JAVRRL010000036">
    <property type="protein sequence ID" value="KAK5111773.1"/>
    <property type="molecule type" value="Genomic_DNA"/>
</dbReference>
<dbReference type="AlphaFoldDB" id="A0AAN7TG93"/>